<sequence length="68" mass="7998">MVNSEDSQQLPRQKNNKKVLRLPIQHFLESTIIGMEDNNVRLGDTGLRNKFELNVELKRVREDINHVE</sequence>
<dbReference type="EMBL" id="BMAO01019923">
    <property type="protein sequence ID" value="GFQ63847.1"/>
    <property type="molecule type" value="Genomic_DNA"/>
</dbReference>
<gene>
    <name evidence="1" type="ORF">TNCT_278701</name>
</gene>
<reference evidence="1" key="1">
    <citation type="submission" date="2020-07" db="EMBL/GenBank/DDBJ databases">
        <title>Multicomponent nature underlies the extraordinary mechanical properties of spider dragline silk.</title>
        <authorList>
            <person name="Kono N."/>
            <person name="Nakamura H."/>
            <person name="Mori M."/>
            <person name="Yoshida Y."/>
            <person name="Ohtoshi R."/>
            <person name="Malay A.D."/>
            <person name="Moran D.A.P."/>
            <person name="Tomita M."/>
            <person name="Numata K."/>
            <person name="Arakawa K."/>
        </authorList>
    </citation>
    <scope>NUCLEOTIDE SEQUENCE</scope>
</reference>
<dbReference type="Proteomes" id="UP000887116">
    <property type="component" value="Unassembled WGS sequence"/>
</dbReference>
<organism evidence="1 2">
    <name type="scientific">Trichonephila clavata</name>
    <name type="common">Joro spider</name>
    <name type="synonym">Nephila clavata</name>
    <dbReference type="NCBI Taxonomy" id="2740835"/>
    <lineage>
        <taxon>Eukaryota</taxon>
        <taxon>Metazoa</taxon>
        <taxon>Ecdysozoa</taxon>
        <taxon>Arthropoda</taxon>
        <taxon>Chelicerata</taxon>
        <taxon>Arachnida</taxon>
        <taxon>Araneae</taxon>
        <taxon>Araneomorphae</taxon>
        <taxon>Entelegynae</taxon>
        <taxon>Araneoidea</taxon>
        <taxon>Nephilidae</taxon>
        <taxon>Trichonephila</taxon>
    </lineage>
</organism>
<evidence type="ECO:0000313" key="1">
    <source>
        <dbReference type="EMBL" id="GFQ63847.1"/>
    </source>
</evidence>
<protein>
    <submittedName>
        <fullName evidence="1">Uncharacterized protein</fullName>
    </submittedName>
</protein>
<proteinExistence type="predicted"/>
<comment type="caution">
    <text evidence="1">The sequence shown here is derived from an EMBL/GenBank/DDBJ whole genome shotgun (WGS) entry which is preliminary data.</text>
</comment>
<name>A0A8X6EXC5_TRICU</name>
<accession>A0A8X6EXC5</accession>
<keyword evidence="2" id="KW-1185">Reference proteome</keyword>
<dbReference type="AlphaFoldDB" id="A0A8X6EXC5"/>
<evidence type="ECO:0000313" key="2">
    <source>
        <dbReference type="Proteomes" id="UP000887116"/>
    </source>
</evidence>